<dbReference type="Proteomes" id="UP000654257">
    <property type="component" value="Unassembled WGS sequence"/>
</dbReference>
<sequence>MLGQTIDGNALEGVSSTTLYTLYNRATFAAGDRRVVDDPMALRIFDSIDYDWSKFGKADPAAALRSRTFDRATRDFLALNPRATIVALGEGLQTSYWRLGRPHNPWFSIDLEPVMDLRSRVLPDEQEITHLAESAFDTAWMSSIPQGEKVFVTAEGLLMYFDEASAMALIAECAARFPGGGMIFDSIPTWVSKKTIKGVAMSDHYTIPAMPFSMSTSRARLLASEIPGVVSATEKLFPSAHGMSKFMTNRVLSDLPRLRDLRPCTTVLQFAG</sequence>
<dbReference type="PANTHER" id="PTHR43619:SF2">
    <property type="entry name" value="S-ADENOSYL-L-METHIONINE-DEPENDENT METHYLTRANSFERASES SUPERFAMILY PROTEIN"/>
    <property type="match status" value="1"/>
</dbReference>
<proteinExistence type="predicted"/>
<keyword evidence="4" id="KW-1185">Reference proteome</keyword>
<dbReference type="PIRSF" id="PIRSF028177">
    <property type="entry name" value="Polyketide_synth_Omtfrase_TcmP"/>
    <property type="match status" value="1"/>
</dbReference>
<dbReference type="Pfam" id="PF04072">
    <property type="entry name" value="LCM"/>
    <property type="match status" value="1"/>
</dbReference>
<evidence type="ECO:0000256" key="1">
    <source>
        <dbReference type="ARBA" id="ARBA00022603"/>
    </source>
</evidence>
<dbReference type="InterPro" id="IPR029063">
    <property type="entry name" value="SAM-dependent_MTases_sf"/>
</dbReference>
<comment type="caution">
    <text evidence="3">The sequence shown here is derived from an EMBL/GenBank/DDBJ whole genome shotgun (WGS) entry which is preliminary data.</text>
</comment>
<gene>
    <name evidence="3" type="ORF">GCM10007304_04240</name>
</gene>
<dbReference type="AlphaFoldDB" id="A0A917CMZ8"/>
<reference evidence="3" key="1">
    <citation type="journal article" date="2014" name="Int. J. Syst. Evol. Microbiol.">
        <title>Complete genome sequence of Corynebacterium casei LMG S-19264T (=DSM 44701T), isolated from a smear-ripened cheese.</title>
        <authorList>
            <consortium name="US DOE Joint Genome Institute (JGI-PGF)"/>
            <person name="Walter F."/>
            <person name="Albersmeier A."/>
            <person name="Kalinowski J."/>
            <person name="Ruckert C."/>
        </authorList>
    </citation>
    <scope>NUCLEOTIDE SEQUENCE</scope>
    <source>
        <strain evidence="3">CCM 7905</strain>
    </source>
</reference>
<dbReference type="SUPFAM" id="SSF53335">
    <property type="entry name" value="S-adenosyl-L-methionine-dependent methyltransferases"/>
    <property type="match status" value="1"/>
</dbReference>
<protein>
    <submittedName>
        <fullName evidence="3">O-methyltransferase OMT</fullName>
    </submittedName>
</protein>
<name>A0A917CMZ8_9NOCA</name>
<dbReference type="GO" id="GO:0032259">
    <property type="term" value="P:methylation"/>
    <property type="evidence" value="ECO:0007669"/>
    <property type="project" value="UniProtKB-KW"/>
</dbReference>
<keyword evidence="1" id="KW-0489">Methyltransferase</keyword>
<dbReference type="RefSeq" id="WP_229745731.1">
    <property type="nucleotide sequence ID" value="NZ_BMCU01000001.1"/>
</dbReference>
<dbReference type="GO" id="GO:0008168">
    <property type="term" value="F:methyltransferase activity"/>
    <property type="evidence" value="ECO:0007669"/>
    <property type="project" value="UniProtKB-KW"/>
</dbReference>
<dbReference type="Gene3D" id="3.40.50.150">
    <property type="entry name" value="Vaccinia Virus protein VP39"/>
    <property type="match status" value="1"/>
</dbReference>
<accession>A0A917CMZ8</accession>
<dbReference type="InterPro" id="IPR007213">
    <property type="entry name" value="Ppm1/Ppm2/Tcmp"/>
</dbReference>
<keyword evidence="2" id="KW-0808">Transferase</keyword>
<evidence type="ECO:0000256" key="2">
    <source>
        <dbReference type="ARBA" id="ARBA00022679"/>
    </source>
</evidence>
<organism evidence="3 4">
    <name type="scientific">Rhodococcoides trifolii</name>
    <dbReference type="NCBI Taxonomy" id="908250"/>
    <lineage>
        <taxon>Bacteria</taxon>
        <taxon>Bacillati</taxon>
        <taxon>Actinomycetota</taxon>
        <taxon>Actinomycetes</taxon>
        <taxon>Mycobacteriales</taxon>
        <taxon>Nocardiaceae</taxon>
        <taxon>Rhodococcoides</taxon>
    </lineage>
</organism>
<evidence type="ECO:0000313" key="3">
    <source>
        <dbReference type="EMBL" id="GGF93492.1"/>
    </source>
</evidence>
<reference evidence="3" key="2">
    <citation type="submission" date="2020-09" db="EMBL/GenBank/DDBJ databases">
        <authorList>
            <person name="Sun Q."/>
            <person name="Sedlacek I."/>
        </authorList>
    </citation>
    <scope>NUCLEOTIDE SEQUENCE</scope>
    <source>
        <strain evidence="3">CCM 7905</strain>
    </source>
</reference>
<evidence type="ECO:0000313" key="4">
    <source>
        <dbReference type="Proteomes" id="UP000654257"/>
    </source>
</evidence>
<dbReference type="PANTHER" id="PTHR43619">
    <property type="entry name" value="S-ADENOSYL-L-METHIONINE-DEPENDENT METHYLTRANSFERASE YKTD-RELATED"/>
    <property type="match status" value="1"/>
</dbReference>
<dbReference type="EMBL" id="BMCU01000001">
    <property type="protein sequence ID" value="GGF93492.1"/>
    <property type="molecule type" value="Genomic_DNA"/>
</dbReference>
<dbReference type="InterPro" id="IPR016874">
    <property type="entry name" value="TcmP-like"/>
</dbReference>